<evidence type="ECO:0000256" key="5">
    <source>
        <dbReference type="ARBA" id="ARBA00071300"/>
    </source>
</evidence>
<evidence type="ECO:0000256" key="1">
    <source>
        <dbReference type="ARBA" id="ARBA00008361"/>
    </source>
</evidence>
<evidence type="ECO:0000313" key="9">
    <source>
        <dbReference type="EMBL" id="KAH0618215.1"/>
    </source>
</evidence>
<name>A0ABQ7SLN8_PHRPL</name>
<evidence type="ECO:0000256" key="3">
    <source>
        <dbReference type="ARBA" id="ARBA00022679"/>
    </source>
</evidence>
<accession>A0ABQ7SLN8</accession>
<dbReference type="InterPro" id="IPR025714">
    <property type="entry name" value="Methyltranfer_dom"/>
</dbReference>
<dbReference type="EMBL" id="JAIPUX010005289">
    <property type="protein sequence ID" value="KAH0618215.1"/>
    <property type="molecule type" value="Genomic_DNA"/>
</dbReference>
<dbReference type="Pfam" id="PF01564">
    <property type="entry name" value="Spermine_synth"/>
    <property type="match status" value="1"/>
</dbReference>
<keyword evidence="4" id="KW-0511">Multifunctional enzyme</keyword>
<proteinExistence type="inferred from homology"/>
<sequence>MAELRLLPRRVEEFASPAFWERFFRERGERVFEWYGGWKELRAPLGRYLRLRDSILVVGCGNSELSEQLYDEGYEDIISVDISELVVKQMQERSACLRPKMTYMVMDVLQMDFPDMCFQVVLDKGTLDALLTDAEESSLSRAERMFSEIGRVLQFGGRYLCVSLAQGHVLKAAVEHFYQKGWMVRIHQVSSNEARTSEGEFALPVFVYVMTKIRPVTGSSLCILELCAEAQDKPARFNSTQQLIEAVKERQQYGLLRNQLSRNPTAGTISLDLCNEETSQVRYSLHVVHNPTVKVSHDNQFAIFIIPQGRETEWLFGTEEGRKQLAASAGFWRLVTVGLHRDQQYEDMGTIQAELSKKVMELAPPGLPAQQQVPFLSVGGDIGIRTIRHRATSPCSGEYVIEDVKGDDACYFRRLIFLSNRNVIQSEARLSSRTSHKGNKKHKKKKNTVSSCQIEPTSVSASPSIDKSYLCCAHHRAMVAGLCLLKNPECLREAQIHVLVIGLGGGSLPLFIHDYFLQCCIDVVEIDPAMLEVATHWFGFFPGDRLKVHIADGLAYVASLATKAASYDAVMFDVDSKDSTLGMSCPPPAFVEKSFLQKVRCLLKKEGIFILNLVCRDSLLRDDVLATLKEIFPLLYTHKIEGEVNEILFCQQQTRHKRPPVELRDTAEVLEKALRQPGQAWDSTYILADVLEAVKLV</sequence>
<dbReference type="PANTHER" id="PTHR12176:SF78">
    <property type="entry name" value="EEF1A LYSINE AND N-TERMINAL METHYLTRANSFERASE"/>
    <property type="match status" value="1"/>
</dbReference>
<dbReference type="Proteomes" id="UP000826234">
    <property type="component" value="Unassembled WGS sequence"/>
</dbReference>
<comment type="similarity">
    <text evidence="1">Belongs to the methyltransferase superfamily.</text>
</comment>
<organism evidence="9 10">
    <name type="scientific">Phrynosoma platyrhinos</name>
    <name type="common">Desert horned lizard</name>
    <dbReference type="NCBI Taxonomy" id="52577"/>
    <lineage>
        <taxon>Eukaryota</taxon>
        <taxon>Metazoa</taxon>
        <taxon>Chordata</taxon>
        <taxon>Craniata</taxon>
        <taxon>Vertebrata</taxon>
        <taxon>Euteleostomi</taxon>
        <taxon>Lepidosauria</taxon>
        <taxon>Squamata</taxon>
        <taxon>Bifurcata</taxon>
        <taxon>Unidentata</taxon>
        <taxon>Episquamata</taxon>
        <taxon>Toxicofera</taxon>
        <taxon>Iguania</taxon>
        <taxon>Phrynosomatidae</taxon>
        <taxon>Phrynosomatinae</taxon>
        <taxon>Phrynosoma</taxon>
    </lineage>
</organism>
<keyword evidence="3" id="KW-0808">Transferase</keyword>
<protein>
    <recommendedName>
        <fullName evidence="5">eEF1A lysine and N-terminal methyltransferase</fullName>
    </recommendedName>
    <alternativeName>
        <fullName evidence="6">Methyltransferase-like protein 13</fullName>
    </alternativeName>
</protein>
<feature type="compositionally biased region" description="Basic residues" evidence="7">
    <location>
        <begin position="434"/>
        <end position="447"/>
    </location>
</feature>
<dbReference type="Gene3D" id="3.40.50.150">
    <property type="entry name" value="Vaccinia Virus protein VP39"/>
    <property type="match status" value="2"/>
</dbReference>
<keyword evidence="2" id="KW-0489">Methyltransferase</keyword>
<evidence type="ECO:0000256" key="2">
    <source>
        <dbReference type="ARBA" id="ARBA00022603"/>
    </source>
</evidence>
<dbReference type="CDD" id="cd02440">
    <property type="entry name" value="AdoMet_MTases"/>
    <property type="match status" value="2"/>
</dbReference>
<dbReference type="PANTHER" id="PTHR12176">
    <property type="entry name" value="SAM-DEPENDENT METHYLTRANSFERASE SUPERFAMILY PROTEIN"/>
    <property type="match status" value="1"/>
</dbReference>
<comment type="caution">
    <text evidence="9">The sequence shown here is derived from an EMBL/GenBank/DDBJ whole genome shotgun (WGS) entry which is preliminary data.</text>
</comment>
<dbReference type="InterPro" id="IPR029063">
    <property type="entry name" value="SAM-dependent_MTases_sf"/>
</dbReference>
<reference evidence="9 10" key="1">
    <citation type="journal article" date="2022" name="Gigascience">
        <title>A chromosome-level genome assembly and annotation of the desert horned lizard, Phrynosoma platyrhinos, provides insight into chromosomal rearrangements among reptiles.</title>
        <authorList>
            <person name="Koochekian N."/>
            <person name="Ascanio A."/>
            <person name="Farleigh K."/>
            <person name="Card D.C."/>
            <person name="Schield D.R."/>
            <person name="Castoe T.A."/>
            <person name="Jezkova T."/>
        </authorList>
    </citation>
    <scope>NUCLEOTIDE SEQUENCE [LARGE SCALE GENOMIC DNA]</scope>
    <source>
        <strain evidence="9">NK-2021</strain>
    </source>
</reference>
<evidence type="ECO:0000256" key="7">
    <source>
        <dbReference type="SAM" id="MobiDB-lite"/>
    </source>
</evidence>
<feature type="region of interest" description="Disordered" evidence="7">
    <location>
        <begin position="429"/>
        <end position="451"/>
    </location>
</feature>
<dbReference type="Pfam" id="PF13847">
    <property type="entry name" value="Methyltransf_31"/>
    <property type="match status" value="1"/>
</dbReference>
<gene>
    <name evidence="9" type="ORF">JD844_017225</name>
</gene>
<keyword evidence="10" id="KW-1185">Reference proteome</keyword>
<dbReference type="InterPro" id="IPR051419">
    <property type="entry name" value="Lys/N-term_MeTrsfase_sf"/>
</dbReference>
<dbReference type="SUPFAM" id="SSF53335">
    <property type="entry name" value="S-adenosyl-L-methionine-dependent methyltransferases"/>
    <property type="match status" value="2"/>
</dbReference>
<feature type="domain" description="Methyltransferase" evidence="8">
    <location>
        <begin position="55"/>
        <end position="169"/>
    </location>
</feature>
<evidence type="ECO:0000259" key="8">
    <source>
        <dbReference type="Pfam" id="PF13847"/>
    </source>
</evidence>
<evidence type="ECO:0000256" key="6">
    <source>
        <dbReference type="ARBA" id="ARBA00081503"/>
    </source>
</evidence>
<evidence type="ECO:0000256" key="4">
    <source>
        <dbReference type="ARBA" id="ARBA00023268"/>
    </source>
</evidence>
<evidence type="ECO:0000313" key="10">
    <source>
        <dbReference type="Proteomes" id="UP000826234"/>
    </source>
</evidence>